<name>A0A9P4MBG0_9PEZI</name>
<dbReference type="InterPro" id="IPR036291">
    <property type="entry name" value="NAD(P)-bd_dom_sf"/>
</dbReference>
<dbReference type="Gene3D" id="3.40.50.720">
    <property type="entry name" value="NAD(P)-binding Rossmann-like Domain"/>
    <property type="match status" value="1"/>
</dbReference>
<dbReference type="EMBL" id="ML978121">
    <property type="protein sequence ID" value="KAF2104335.1"/>
    <property type="molecule type" value="Genomic_DNA"/>
</dbReference>
<reference evidence="2" key="1">
    <citation type="journal article" date="2020" name="Stud. Mycol.">
        <title>101 Dothideomycetes genomes: a test case for predicting lifestyles and emergence of pathogens.</title>
        <authorList>
            <person name="Haridas S."/>
            <person name="Albert R."/>
            <person name="Binder M."/>
            <person name="Bloem J."/>
            <person name="Labutti K."/>
            <person name="Salamov A."/>
            <person name="Andreopoulos B."/>
            <person name="Baker S."/>
            <person name="Barry K."/>
            <person name="Bills G."/>
            <person name="Bluhm B."/>
            <person name="Cannon C."/>
            <person name="Castanera R."/>
            <person name="Culley D."/>
            <person name="Daum C."/>
            <person name="Ezra D."/>
            <person name="Gonzalez J."/>
            <person name="Henrissat B."/>
            <person name="Kuo A."/>
            <person name="Liang C."/>
            <person name="Lipzen A."/>
            <person name="Lutzoni F."/>
            <person name="Magnuson J."/>
            <person name="Mondo S."/>
            <person name="Nolan M."/>
            <person name="Ohm R."/>
            <person name="Pangilinan J."/>
            <person name="Park H.-J."/>
            <person name="Ramirez L."/>
            <person name="Alfaro M."/>
            <person name="Sun H."/>
            <person name="Tritt A."/>
            <person name="Yoshinaga Y."/>
            <person name="Zwiers L.-H."/>
            <person name="Turgeon B."/>
            <person name="Goodwin S."/>
            <person name="Spatafora J."/>
            <person name="Crous P."/>
            <person name="Grigoriev I."/>
        </authorList>
    </citation>
    <scope>NUCLEOTIDE SEQUENCE</scope>
    <source>
        <strain evidence="2">CBS 133067</strain>
    </source>
</reference>
<proteinExistence type="predicted"/>
<keyword evidence="3" id="KW-1185">Reference proteome</keyword>
<evidence type="ECO:0000256" key="1">
    <source>
        <dbReference type="ARBA" id="ARBA00022857"/>
    </source>
</evidence>
<evidence type="ECO:0000313" key="2">
    <source>
        <dbReference type="EMBL" id="KAF2104335.1"/>
    </source>
</evidence>
<comment type="caution">
    <text evidence="2">The sequence shown here is derived from an EMBL/GenBank/DDBJ whole genome shotgun (WGS) entry which is preliminary data.</text>
</comment>
<dbReference type="OrthoDB" id="10254221at2759"/>
<dbReference type="Proteomes" id="UP000799772">
    <property type="component" value="Unassembled WGS sequence"/>
</dbReference>
<protein>
    <submittedName>
        <fullName evidence="2">NAD(P)-binding protein</fullName>
    </submittedName>
</protein>
<organism evidence="2 3">
    <name type="scientific">Rhizodiscina lignyota</name>
    <dbReference type="NCBI Taxonomy" id="1504668"/>
    <lineage>
        <taxon>Eukaryota</taxon>
        <taxon>Fungi</taxon>
        <taxon>Dikarya</taxon>
        <taxon>Ascomycota</taxon>
        <taxon>Pezizomycotina</taxon>
        <taxon>Dothideomycetes</taxon>
        <taxon>Pleosporomycetidae</taxon>
        <taxon>Aulographales</taxon>
        <taxon>Rhizodiscinaceae</taxon>
        <taxon>Rhizodiscina</taxon>
    </lineage>
</organism>
<sequence length="334" mass="36355">MTRKVCITAVEGNTGFLIAELLLSNSDFKGKVDAVYGLSLHPSSAKAKEIAKLGAKVVPHKHGRERDVVDTLKQSGCDTLCLIPPTHQEKFDITVELINAARKANVQNVLFISSAGSDLAERDMQPRLREFVDLETLVLSAKGDPKTQLGHSPAVIRAGFYAENLLLYAPQAQHDGMLPIPIGKDHKFAPVALGDVALLAAHVLSGKGKHGFDDRHRGQLMVCTGCTGPMLTTGDELATAASQALGVQMQFEDISEAEAKKVLHHQSQSDASEKQYLLEYYSLVREGKTNYISTTAFVNVTGQSPQHPEDFFKVYAAEFKPDHPNKRQKIANGS</sequence>
<accession>A0A9P4MBG0</accession>
<dbReference type="InterPro" id="IPR051164">
    <property type="entry name" value="NmrA-like_oxidored"/>
</dbReference>
<dbReference type="PANTHER" id="PTHR42748:SF22">
    <property type="entry name" value="NMRA-LIKE DOMAIN-CONTAINING PROTEIN"/>
    <property type="match status" value="1"/>
</dbReference>
<dbReference type="PANTHER" id="PTHR42748">
    <property type="entry name" value="NITROGEN METABOLITE REPRESSION PROTEIN NMRA FAMILY MEMBER"/>
    <property type="match status" value="1"/>
</dbReference>
<dbReference type="AlphaFoldDB" id="A0A9P4MBG0"/>
<dbReference type="SUPFAM" id="SSF51735">
    <property type="entry name" value="NAD(P)-binding Rossmann-fold domains"/>
    <property type="match status" value="1"/>
</dbReference>
<evidence type="ECO:0000313" key="3">
    <source>
        <dbReference type="Proteomes" id="UP000799772"/>
    </source>
</evidence>
<gene>
    <name evidence="2" type="ORF">NA57DRAFT_51168</name>
</gene>
<keyword evidence="1" id="KW-0521">NADP</keyword>
<dbReference type="GO" id="GO:0005634">
    <property type="term" value="C:nucleus"/>
    <property type="evidence" value="ECO:0007669"/>
    <property type="project" value="TreeGrafter"/>
</dbReference>